<proteinExistence type="inferred from homology"/>
<keyword evidence="1 6" id="KW-0698">rRNA processing</keyword>
<evidence type="ECO:0000313" key="7">
    <source>
        <dbReference type="EMBL" id="SIO33712.1"/>
    </source>
</evidence>
<protein>
    <recommendedName>
        <fullName evidence="6">Ribosomal RNA large subunit methyltransferase H</fullName>
        <ecNumber evidence="6">2.1.1.177</ecNumber>
    </recommendedName>
    <alternativeName>
        <fullName evidence="6">23S rRNA (pseudouridine1915-N3)-methyltransferase</fullName>
    </alternativeName>
    <alternativeName>
        <fullName evidence="6">23S rRNA m3Psi1915 methyltransferase</fullName>
    </alternativeName>
    <alternativeName>
        <fullName evidence="6">rRNA (pseudouridine-N3-)-methyltransferase RlmH</fullName>
    </alternativeName>
</protein>
<dbReference type="PANTHER" id="PTHR33603">
    <property type="entry name" value="METHYLTRANSFERASE"/>
    <property type="match status" value="1"/>
</dbReference>
<feature type="binding site" evidence="6">
    <location>
        <begin position="123"/>
        <end position="128"/>
    </location>
    <ligand>
        <name>S-adenosyl-L-methionine</name>
        <dbReference type="ChEBI" id="CHEBI:59789"/>
    </ligand>
</feature>
<dbReference type="Proteomes" id="UP000185062">
    <property type="component" value="Unassembled WGS sequence"/>
</dbReference>
<keyword evidence="4 6" id="KW-0949">S-adenosyl-L-methionine</keyword>
<keyword evidence="2 6" id="KW-0489">Methyltransferase</keyword>
<dbReference type="STRING" id="44575.SAMN05216419_1001112"/>
<dbReference type="SUPFAM" id="SSF75217">
    <property type="entry name" value="alpha/beta knot"/>
    <property type="match status" value="1"/>
</dbReference>
<sequence>MKFYILAVGNKMPDWIKAGYIEYIKRMPHEITVELVEIKPEKRVDGKQSEQLLYAESVRIRAAITSGCRLIILDERGKRWSTTKLADVISDWMRVGGDTAFIIGSADGLHDNIKNLKSETLSLSTLTLPHGLARIILAEQLYRAISIIKNHPYHRR</sequence>
<dbReference type="EC" id="2.1.1.177" evidence="6"/>
<evidence type="ECO:0000256" key="1">
    <source>
        <dbReference type="ARBA" id="ARBA00022552"/>
    </source>
</evidence>
<dbReference type="Pfam" id="PF02590">
    <property type="entry name" value="SPOUT_MTase"/>
    <property type="match status" value="1"/>
</dbReference>
<dbReference type="RefSeq" id="WP_028460524.1">
    <property type="nucleotide sequence ID" value="NZ_FSRO01000001.1"/>
</dbReference>
<name>A0A1N6INV6_9PROT</name>
<evidence type="ECO:0000313" key="8">
    <source>
        <dbReference type="Proteomes" id="UP000185062"/>
    </source>
</evidence>
<evidence type="ECO:0000256" key="3">
    <source>
        <dbReference type="ARBA" id="ARBA00022679"/>
    </source>
</evidence>
<reference evidence="7 8" key="1">
    <citation type="submission" date="2016-12" db="EMBL/GenBank/DDBJ databases">
        <authorList>
            <person name="Song W.-J."/>
            <person name="Kurnit D.M."/>
        </authorList>
    </citation>
    <scope>NUCLEOTIDE SEQUENCE [LARGE SCALE GENOMIC DNA]</scope>
    <source>
        <strain evidence="7 8">ATCC 49181</strain>
    </source>
</reference>
<dbReference type="GO" id="GO:0005737">
    <property type="term" value="C:cytoplasm"/>
    <property type="evidence" value="ECO:0007669"/>
    <property type="project" value="UniProtKB-SubCell"/>
</dbReference>
<keyword evidence="6" id="KW-0963">Cytoplasm</keyword>
<comment type="catalytic activity">
    <reaction evidence="6">
        <text>pseudouridine(1915) in 23S rRNA + S-adenosyl-L-methionine = N(3)-methylpseudouridine(1915) in 23S rRNA + S-adenosyl-L-homocysteine + H(+)</text>
        <dbReference type="Rhea" id="RHEA:42752"/>
        <dbReference type="Rhea" id="RHEA-COMP:10221"/>
        <dbReference type="Rhea" id="RHEA-COMP:10222"/>
        <dbReference type="ChEBI" id="CHEBI:15378"/>
        <dbReference type="ChEBI" id="CHEBI:57856"/>
        <dbReference type="ChEBI" id="CHEBI:59789"/>
        <dbReference type="ChEBI" id="CHEBI:65314"/>
        <dbReference type="ChEBI" id="CHEBI:74486"/>
        <dbReference type="EC" id="2.1.1.177"/>
    </reaction>
</comment>
<dbReference type="PIRSF" id="PIRSF004505">
    <property type="entry name" value="MT_bac"/>
    <property type="match status" value="1"/>
</dbReference>
<dbReference type="CDD" id="cd18081">
    <property type="entry name" value="RlmH-like"/>
    <property type="match status" value="1"/>
</dbReference>
<dbReference type="InterPro" id="IPR029028">
    <property type="entry name" value="Alpha/beta_knot_MTases"/>
</dbReference>
<dbReference type="InterPro" id="IPR003742">
    <property type="entry name" value="RlmH-like"/>
</dbReference>
<keyword evidence="8" id="KW-1185">Reference proteome</keyword>
<feature type="binding site" evidence="6">
    <location>
        <position position="73"/>
    </location>
    <ligand>
        <name>S-adenosyl-L-methionine</name>
        <dbReference type="ChEBI" id="CHEBI:59789"/>
    </ligand>
</feature>
<evidence type="ECO:0000256" key="4">
    <source>
        <dbReference type="ARBA" id="ARBA00022691"/>
    </source>
</evidence>
<accession>A0A1N6INV6</accession>
<dbReference type="InterPro" id="IPR029026">
    <property type="entry name" value="tRNA_m1G_MTases_N"/>
</dbReference>
<comment type="similarity">
    <text evidence="5 6">Belongs to the RNA methyltransferase RlmH family.</text>
</comment>
<dbReference type="Gene3D" id="3.40.1280.10">
    <property type="match status" value="1"/>
</dbReference>
<keyword evidence="3 6" id="KW-0808">Transferase</keyword>
<gene>
    <name evidence="6" type="primary">rlmH</name>
    <name evidence="7" type="ORF">SAMN02743940_1954</name>
</gene>
<dbReference type="PANTHER" id="PTHR33603:SF1">
    <property type="entry name" value="RIBOSOMAL RNA LARGE SUBUNIT METHYLTRANSFERASE H"/>
    <property type="match status" value="1"/>
</dbReference>
<evidence type="ECO:0000256" key="5">
    <source>
        <dbReference type="ARBA" id="ARBA00038303"/>
    </source>
</evidence>
<dbReference type="NCBIfam" id="NF000986">
    <property type="entry name" value="PRK00103.1-4"/>
    <property type="match status" value="1"/>
</dbReference>
<dbReference type="EMBL" id="FSRO01000001">
    <property type="protein sequence ID" value="SIO33712.1"/>
    <property type="molecule type" value="Genomic_DNA"/>
</dbReference>
<comment type="subcellular location">
    <subcellularLocation>
        <location evidence="6">Cytoplasm</location>
    </subcellularLocation>
</comment>
<comment type="function">
    <text evidence="6">Specifically methylates the pseudouridine at position 1915 (m3Psi1915) in 23S rRNA.</text>
</comment>
<evidence type="ECO:0000256" key="6">
    <source>
        <dbReference type="HAMAP-Rule" id="MF_00658"/>
    </source>
</evidence>
<comment type="subunit">
    <text evidence="6">Homodimer.</text>
</comment>
<organism evidence="7 8">
    <name type="scientific">Nitrosomonas cryotolerans ATCC 49181</name>
    <dbReference type="NCBI Taxonomy" id="1131553"/>
    <lineage>
        <taxon>Bacteria</taxon>
        <taxon>Pseudomonadati</taxon>
        <taxon>Pseudomonadota</taxon>
        <taxon>Betaproteobacteria</taxon>
        <taxon>Nitrosomonadales</taxon>
        <taxon>Nitrosomonadaceae</taxon>
        <taxon>Nitrosomonas</taxon>
    </lineage>
</organism>
<dbReference type="HAMAP" id="MF_00658">
    <property type="entry name" value="23SrRNA_methyltr_H"/>
    <property type="match status" value="1"/>
</dbReference>
<feature type="binding site" evidence="6">
    <location>
        <position position="104"/>
    </location>
    <ligand>
        <name>S-adenosyl-L-methionine</name>
        <dbReference type="ChEBI" id="CHEBI:59789"/>
    </ligand>
</feature>
<dbReference type="eggNOG" id="COG1576">
    <property type="taxonomic scope" value="Bacteria"/>
</dbReference>
<dbReference type="GO" id="GO:0070038">
    <property type="term" value="F:rRNA (pseudouridine-N3-)-methyltransferase activity"/>
    <property type="evidence" value="ECO:0007669"/>
    <property type="project" value="UniProtKB-UniRule"/>
</dbReference>
<dbReference type="AlphaFoldDB" id="A0A1N6INV6"/>
<evidence type="ECO:0000256" key="2">
    <source>
        <dbReference type="ARBA" id="ARBA00022603"/>
    </source>
</evidence>